<dbReference type="RefSeq" id="WP_073389873.1">
    <property type="nucleotide sequence ID" value="NZ_FQXK01000040.1"/>
</dbReference>
<dbReference type="GeneID" id="89509914"/>
<gene>
    <name evidence="1" type="ORF">SAMN02745229_03637</name>
</gene>
<dbReference type="PANTHER" id="PTHR45011">
    <property type="entry name" value="DAP3-BINDING CELL DEATH ENHANCER 1"/>
    <property type="match status" value="1"/>
</dbReference>
<sequence>MGYYKPCDELDRCRALGKYWENEDFEKWTSEYLKIAKETGYPLAECQVGYAYLEGIGVEKDLEQGLYWTTKAAEDGDRDGQYNLACCYEQGTGTAIDMEKARFWFEKAALQNHDLAIEKMKRM</sequence>
<dbReference type="InterPro" id="IPR011990">
    <property type="entry name" value="TPR-like_helical_dom_sf"/>
</dbReference>
<evidence type="ECO:0000313" key="1">
    <source>
        <dbReference type="EMBL" id="SHI78942.1"/>
    </source>
</evidence>
<dbReference type="Pfam" id="PF08238">
    <property type="entry name" value="Sel1"/>
    <property type="match status" value="2"/>
</dbReference>
<dbReference type="InterPro" id="IPR006597">
    <property type="entry name" value="Sel1-like"/>
</dbReference>
<dbReference type="OrthoDB" id="2724739at2"/>
<dbReference type="Proteomes" id="UP000184278">
    <property type="component" value="Unassembled WGS sequence"/>
</dbReference>
<accession>A0A1M6E0A1</accession>
<protein>
    <submittedName>
        <fullName evidence="1">Sel1 repeat-containing protein</fullName>
    </submittedName>
</protein>
<keyword evidence="2" id="KW-1185">Reference proteome</keyword>
<organism evidence="1 2">
    <name type="scientific">Butyrivibrio fibrisolvens DSM 3071</name>
    <dbReference type="NCBI Taxonomy" id="1121131"/>
    <lineage>
        <taxon>Bacteria</taxon>
        <taxon>Bacillati</taxon>
        <taxon>Bacillota</taxon>
        <taxon>Clostridia</taxon>
        <taxon>Lachnospirales</taxon>
        <taxon>Lachnospiraceae</taxon>
        <taxon>Butyrivibrio</taxon>
    </lineage>
</organism>
<dbReference type="SMART" id="SM00671">
    <property type="entry name" value="SEL1"/>
    <property type="match status" value="2"/>
</dbReference>
<dbReference type="PANTHER" id="PTHR45011:SF1">
    <property type="entry name" value="DAP3-BINDING CELL DEATH ENHANCER 1"/>
    <property type="match status" value="1"/>
</dbReference>
<proteinExistence type="predicted"/>
<dbReference type="Gene3D" id="1.25.40.10">
    <property type="entry name" value="Tetratricopeptide repeat domain"/>
    <property type="match status" value="1"/>
</dbReference>
<dbReference type="AlphaFoldDB" id="A0A1M6E0A1"/>
<dbReference type="SUPFAM" id="SSF81901">
    <property type="entry name" value="HCP-like"/>
    <property type="match status" value="1"/>
</dbReference>
<reference evidence="2" key="1">
    <citation type="submission" date="2016-11" db="EMBL/GenBank/DDBJ databases">
        <authorList>
            <person name="Varghese N."/>
            <person name="Submissions S."/>
        </authorList>
    </citation>
    <scope>NUCLEOTIDE SEQUENCE [LARGE SCALE GENOMIC DNA]</scope>
    <source>
        <strain evidence="2">DSM 3071</strain>
    </source>
</reference>
<dbReference type="InterPro" id="IPR052748">
    <property type="entry name" value="ISR_Activator"/>
</dbReference>
<dbReference type="STRING" id="1121131.SAMN02745229_03637"/>
<evidence type="ECO:0000313" key="2">
    <source>
        <dbReference type="Proteomes" id="UP000184278"/>
    </source>
</evidence>
<dbReference type="EMBL" id="FQXK01000040">
    <property type="protein sequence ID" value="SHI78942.1"/>
    <property type="molecule type" value="Genomic_DNA"/>
</dbReference>
<name>A0A1M6E0A1_BUTFI</name>